<dbReference type="InterPro" id="IPR000639">
    <property type="entry name" value="Epox_hydrolase-like"/>
</dbReference>
<dbReference type="Pfam" id="PF00561">
    <property type="entry name" value="Abhydrolase_1"/>
    <property type="match status" value="1"/>
</dbReference>
<dbReference type="GeneID" id="56028989"/>
<name>A0A7D5K1A6_9EURY</name>
<feature type="domain" description="AB hydrolase-1" evidence="3">
    <location>
        <begin position="60"/>
        <end position="303"/>
    </location>
</feature>
<dbReference type="Proteomes" id="UP000509750">
    <property type="component" value="Chromosome"/>
</dbReference>
<dbReference type="KEGG" id="halg:HUG10_09110"/>
<dbReference type="OrthoDB" id="299757at2157"/>
<keyword evidence="1 4" id="KW-0378">Hydrolase</keyword>
<evidence type="ECO:0000259" key="3">
    <source>
        <dbReference type="Pfam" id="PF00561"/>
    </source>
</evidence>
<dbReference type="InterPro" id="IPR000073">
    <property type="entry name" value="AB_hydrolase_1"/>
</dbReference>
<dbReference type="PANTHER" id="PTHR43329">
    <property type="entry name" value="EPOXIDE HYDROLASE"/>
    <property type="match status" value="1"/>
</dbReference>
<dbReference type="SUPFAM" id="SSF53474">
    <property type="entry name" value="alpha/beta-Hydrolases"/>
    <property type="match status" value="1"/>
</dbReference>
<dbReference type="PRINTS" id="PR00111">
    <property type="entry name" value="ABHYDROLASE"/>
</dbReference>
<sequence length="316" mass="35183">MTPASDDAGGAAPADAATDSTTAAGTTDELPPDVPGEARFVEANGRRFHVVEAGPDDGDLLLLLHGFPEFWYGWHHQIRPLANAGYHVVVPDQRGYNRSEKPAEVSNYRMEYLAADVLGFVDAYGAETAALVGHDWGGVVGWWVAIHHPDRLSEFVAVNAPHPTVTRDTLRGDPEQLLRSSYAMFFQLPVLPEAASRALNWRLPTRMMRESAMPGTFSAADFDRYRAAWSRPGAFTAMLNWYRAAARERARPETRRVTVPTRVIWGSGDQFLKRRMAHDSLAYCVDGRFSLVDEATHWVQHEQPVTVTDLILDELD</sequence>
<proteinExistence type="predicted"/>
<gene>
    <name evidence="4" type="ORF">HUG10_09110</name>
</gene>
<dbReference type="Gene3D" id="3.40.50.1820">
    <property type="entry name" value="alpha/beta hydrolase"/>
    <property type="match status" value="1"/>
</dbReference>
<evidence type="ECO:0000313" key="4">
    <source>
        <dbReference type="EMBL" id="QLG27701.1"/>
    </source>
</evidence>
<protein>
    <submittedName>
        <fullName evidence="4">Alpha/beta hydrolase</fullName>
    </submittedName>
</protein>
<evidence type="ECO:0000256" key="2">
    <source>
        <dbReference type="SAM" id="MobiDB-lite"/>
    </source>
</evidence>
<feature type="region of interest" description="Disordered" evidence="2">
    <location>
        <begin position="1"/>
        <end position="36"/>
    </location>
</feature>
<feature type="compositionally biased region" description="Low complexity" evidence="2">
    <location>
        <begin position="1"/>
        <end position="28"/>
    </location>
</feature>
<dbReference type="InterPro" id="IPR029058">
    <property type="entry name" value="AB_hydrolase_fold"/>
</dbReference>
<reference evidence="4 5" key="1">
    <citation type="submission" date="2020-07" db="EMBL/GenBank/DDBJ databases">
        <title>Gai3-2, isolated from salt lake.</title>
        <authorList>
            <person name="Cui H."/>
            <person name="Shi X."/>
        </authorList>
    </citation>
    <scope>NUCLEOTIDE SEQUENCE [LARGE SCALE GENOMIC DNA]</scope>
    <source>
        <strain evidence="4 5">Gai3-2</strain>
    </source>
</reference>
<dbReference type="GO" id="GO:0016787">
    <property type="term" value="F:hydrolase activity"/>
    <property type="evidence" value="ECO:0007669"/>
    <property type="project" value="UniProtKB-KW"/>
</dbReference>
<keyword evidence="5" id="KW-1185">Reference proteome</keyword>
<dbReference type="RefSeq" id="WP_179169276.1">
    <property type="nucleotide sequence ID" value="NZ_CP058529.1"/>
</dbReference>
<organism evidence="4 5">
    <name type="scientific">Halorarum halophilum</name>
    <dbReference type="NCBI Taxonomy" id="2743090"/>
    <lineage>
        <taxon>Archaea</taxon>
        <taxon>Methanobacteriati</taxon>
        <taxon>Methanobacteriota</taxon>
        <taxon>Stenosarchaea group</taxon>
        <taxon>Halobacteria</taxon>
        <taxon>Halobacteriales</taxon>
        <taxon>Haloferacaceae</taxon>
        <taxon>Halorarum</taxon>
    </lineage>
</organism>
<dbReference type="PRINTS" id="PR00412">
    <property type="entry name" value="EPOXHYDRLASE"/>
</dbReference>
<evidence type="ECO:0000256" key="1">
    <source>
        <dbReference type="ARBA" id="ARBA00022801"/>
    </source>
</evidence>
<dbReference type="EMBL" id="CP058529">
    <property type="protein sequence ID" value="QLG27701.1"/>
    <property type="molecule type" value="Genomic_DNA"/>
</dbReference>
<evidence type="ECO:0000313" key="5">
    <source>
        <dbReference type="Proteomes" id="UP000509750"/>
    </source>
</evidence>
<accession>A0A7D5K1A6</accession>
<dbReference type="AlphaFoldDB" id="A0A7D5K1A6"/>